<dbReference type="SUPFAM" id="SSF46894">
    <property type="entry name" value="C-terminal effector domain of the bipartite response regulators"/>
    <property type="match status" value="1"/>
</dbReference>
<evidence type="ECO:0000256" key="1">
    <source>
        <dbReference type="ARBA" id="ARBA00023015"/>
    </source>
</evidence>
<accession>A0A975D5S6</accession>
<dbReference type="GO" id="GO:0003677">
    <property type="term" value="F:DNA binding"/>
    <property type="evidence" value="ECO:0007669"/>
    <property type="project" value="UniProtKB-KW"/>
</dbReference>
<dbReference type="SMART" id="SM00421">
    <property type="entry name" value="HTH_LUXR"/>
    <property type="match status" value="1"/>
</dbReference>
<evidence type="ECO:0000259" key="5">
    <source>
        <dbReference type="PROSITE" id="PS50043"/>
    </source>
</evidence>
<dbReference type="PANTHER" id="PTHR44688:SF16">
    <property type="entry name" value="DNA-BINDING TRANSCRIPTIONAL ACTIVATOR DEVR_DOSR"/>
    <property type="match status" value="1"/>
</dbReference>
<evidence type="ECO:0000256" key="3">
    <source>
        <dbReference type="ARBA" id="ARBA00023163"/>
    </source>
</evidence>
<organism evidence="6 7">
    <name type="scientific">Rhizorhabdus wittichii</name>
    <dbReference type="NCBI Taxonomy" id="160791"/>
    <lineage>
        <taxon>Bacteria</taxon>
        <taxon>Pseudomonadati</taxon>
        <taxon>Pseudomonadota</taxon>
        <taxon>Alphaproteobacteria</taxon>
        <taxon>Sphingomonadales</taxon>
        <taxon>Sphingomonadaceae</taxon>
        <taxon>Rhizorhabdus</taxon>
    </lineage>
</organism>
<reference evidence="6" key="2">
    <citation type="submission" date="2021-04" db="EMBL/GenBank/DDBJ databases">
        <title>Isolation and genomic analysis of the ibuprofen-degrading bacterium Sphingomonas strain MPO218.</title>
        <authorList>
            <person name="Aulestia M."/>
            <person name="Flores A."/>
            <person name="Mangas E.L."/>
            <person name="Perez-Pulido A.J."/>
            <person name="Santero E."/>
            <person name="Camacho E.M."/>
        </authorList>
    </citation>
    <scope>NUCLEOTIDE SEQUENCE</scope>
    <source>
        <strain evidence="6">MPO218</strain>
    </source>
</reference>
<keyword evidence="2" id="KW-0238">DNA-binding</keyword>
<dbReference type="Pfam" id="PF00196">
    <property type="entry name" value="GerE"/>
    <property type="match status" value="1"/>
</dbReference>
<feature type="region of interest" description="Disordered" evidence="4">
    <location>
        <begin position="343"/>
        <end position="363"/>
    </location>
</feature>
<dbReference type="InterPro" id="IPR016032">
    <property type="entry name" value="Sig_transdc_resp-reg_C-effctor"/>
</dbReference>
<dbReference type="GO" id="GO:0006355">
    <property type="term" value="P:regulation of DNA-templated transcription"/>
    <property type="evidence" value="ECO:0007669"/>
    <property type="project" value="InterPro"/>
</dbReference>
<dbReference type="PANTHER" id="PTHR44688">
    <property type="entry name" value="DNA-BINDING TRANSCRIPTIONAL ACTIVATOR DEVR_DOSR"/>
    <property type="match status" value="1"/>
</dbReference>
<name>A0A975D5S6_9SPHN</name>
<dbReference type="Gene3D" id="1.10.10.10">
    <property type="entry name" value="Winged helix-like DNA-binding domain superfamily/Winged helix DNA-binding domain"/>
    <property type="match status" value="1"/>
</dbReference>
<gene>
    <name evidence="6" type="ORF">HRJ34_06805</name>
</gene>
<feature type="compositionally biased region" description="Basic and acidic residues" evidence="4">
    <location>
        <begin position="354"/>
        <end position="363"/>
    </location>
</feature>
<evidence type="ECO:0000256" key="4">
    <source>
        <dbReference type="SAM" id="MobiDB-lite"/>
    </source>
</evidence>
<dbReference type="InterPro" id="IPR036388">
    <property type="entry name" value="WH-like_DNA-bd_sf"/>
</dbReference>
<dbReference type="AlphaFoldDB" id="A0A975D5S6"/>
<sequence length="363" mass="38759">MDSLSRYRLTPPLPPRNAIMRHRAARLSRSTRPLTLLAASRGFGKSTLMAQAFGLAREEGRQAYWLNLYHRAASDGLASYLGVALADRRDGEEHALLVRRAFGLDALLTAIDAICRRAGSISLYVDEVAAEDMDELLGLSCAIGKHLGMRARMIVAARAVPPRWTAMLGGHGIIHHADDLAFTVVEIGELFGGGLSEPAVDMLLAGTGGCPALVTSVRHGLACDHATPLPALTDAGAAQLASLVRDIRALETRRRDIGHCGMAIPPRRSIAPCRTTGGPRLPTLAPREQEVLRHIVGGLSSREIASEMDLSPGTISGYRKTLYRKLGVSSRSAVVSRGREMLDAGRPAPAASWEARDDAGSGC</sequence>
<dbReference type="Proteomes" id="UP000664914">
    <property type="component" value="Chromosome"/>
</dbReference>
<dbReference type="CDD" id="cd06170">
    <property type="entry name" value="LuxR_C_like"/>
    <property type="match status" value="1"/>
</dbReference>
<feature type="domain" description="HTH luxR-type" evidence="5">
    <location>
        <begin position="277"/>
        <end position="342"/>
    </location>
</feature>
<evidence type="ECO:0000313" key="6">
    <source>
        <dbReference type="EMBL" id="QTH23213.1"/>
    </source>
</evidence>
<protein>
    <recommendedName>
        <fullName evidence="5">HTH luxR-type domain-containing protein</fullName>
    </recommendedName>
</protein>
<dbReference type="PRINTS" id="PR00038">
    <property type="entry name" value="HTHLUXR"/>
</dbReference>
<evidence type="ECO:0000313" key="7">
    <source>
        <dbReference type="Proteomes" id="UP000664914"/>
    </source>
</evidence>
<keyword evidence="3" id="KW-0804">Transcription</keyword>
<reference evidence="6" key="1">
    <citation type="submission" date="2020-07" db="EMBL/GenBank/DDBJ databases">
        <authorList>
            <person name="Camacho E."/>
        </authorList>
    </citation>
    <scope>NUCLEOTIDE SEQUENCE</scope>
    <source>
        <strain evidence="6">MPO218</strain>
    </source>
</reference>
<dbReference type="InterPro" id="IPR000792">
    <property type="entry name" value="Tscrpt_reg_LuxR_C"/>
</dbReference>
<keyword evidence="1" id="KW-0805">Transcription regulation</keyword>
<dbReference type="EMBL" id="CP059319">
    <property type="protein sequence ID" value="QTH23213.1"/>
    <property type="molecule type" value="Genomic_DNA"/>
</dbReference>
<evidence type="ECO:0000256" key="2">
    <source>
        <dbReference type="ARBA" id="ARBA00023125"/>
    </source>
</evidence>
<proteinExistence type="predicted"/>
<dbReference type="PROSITE" id="PS50043">
    <property type="entry name" value="HTH_LUXR_2"/>
    <property type="match status" value="1"/>
</dbReference>